<evidence type="ECO:0000313" key="2">
    <source>
        <dbReference type="Proteomes" id="UP001139971"/>
    </source>
</evidence>
<protein>
    <submittedName>
        <fullName evidence="1">Uncharacterized protein</fullName>
    </submittedName>
</protein>
<keyword evidence="2" id="KW-1185">Reference proteome</keyword>
<name>A0A9X4BJZ4_9GAMM</name>
<accession>A0A9X4BJZ4</accession>
<dbReference type="RefSeq" id="WP_263544992.1">
    <property type="nucleotide sequence ID" value="NZ_JAOVZO020000014.1"/>
</dbReference>
<gene>
    <name evidence="1" type="ORF">OD750_008945</name>
</gene>
<dbReference type="Proteomes" id="UP001139971">
    <property type="component" value="Unassembled WGS sequence"/>
</dbReference>
<reference evidence="1" key="1">
    <citation type="submission" date="2023-02" db="EMBL/GenBank/DDBJ databases">
        <title>Tahibacter soli sp. nov. isolated from soil.</title>
        <authorList>
            <person name="Baek J.H."/>
            <person name="Lee J.K."/>
            <person name="Choi D.G."/>
            <person name="Jeon C.O."/>
        </authorList>
    </citation>
    <scope>NUCLEOTIDE SEQUENCE</scope>
    <source>
        <strain evidence="1">BL</strain>
    </source>
</reference>
<dbReference type="AlphaFoldDB" id="A0A9X4BJZ4"/>
<dbReference type="EMBL" id="JAOVZO020000014">
    <property type="protein sequence ID" value="MDC8012674.1"/>
    <property type="molecule type" value="Genomic_DNA"/>
</dbReference>
<sequence>MKAGARKQQSIGAGRWHCLLALSFGVMPIASTAQSGGVALRIELTADKAEDYHAWRRAQGLDAPAACGDARGGVRPLTPEARRRLSRTLLLGEDGVWRPLTADWRTLAAAGCLPATHGR</sequence>
<proteinExistence type="predicted"/>
<organism evidence="1 2">
    <name type="scientific">Tahibacter soli</name>
    <dbReference type="NCBI Taxonomy" id="2983605"/>
    <lineage>
        <taxon>Bacteria</taxon>
        <taxon>Pseudomonadati</taxon>
        <taxon>Pseudomonadota</taxon>
        <taxon>Gammaproteobacteria</taxon>
        <taxon>Lysobacterales</taxon>
        <taxon>Rhodanobacteraceae</taxon>
        <taxon>Tahibacter</taxon>
    </lineage>
</organism>
<comment type="caution">
    <text evidence="1">The sequence shown here is derived from an EMBL/GenBank/DDBJ whole genome shotgun (WGS) entry which is preliminary data.</text>
</comment>
<evidence type="ECO:0000313" key="1">
    <source>
        <dbReference type="EMBL" id="MDC8012674.1"/>
    </source>
</evidence>